<name>A0A397W9Q4_9GLOM</name>
<evidence type="ECO:0000313" key="2">
    <source>
        <dbReference type="Proteomes" id="UP000266673"/>
    </source>
</evidence>
<proteinExistence type="predicted"/>
<organism evidence="1 2">
    <name type="scientific">Gigaspora rosea</name>
    <dbReference type="NCBI Taxonomy" id="44941"/>
    <lineage>
        <taxon>Eukaryota</taxon>
        <taxon>Fungi</taxon>
        <taxon>Fungi incertae sedis</taxon>
        <taxon>Mucoromycota</taxon>
        <taxon>Glomeromycotina</taxon>
        <taxon>Glomeromycetes</taxon>
        <taxon>Diversisporales</taxon>
        <taxon>Gigasporaceae</taxon>
        <taxon>Gigaspora</taxon>
    </lineage>
</organism>
<dbReference type="Proteomes" id="UP000266673">
    <property type="component" value="Unassembled WGS sequence"/>
</dbReference>
<reference evidence="1 2" key="1">
    <citation type="submission" date="2018-06" db="EMBL/GenBank/DDBJ databases">
        <title>Comparative genomics reveals the genomic features of Rhizophagus irregularis, R. cerebriforme, R. diaphanum and Gigaspora rosea, and their symbiotic lifestyle signature.</title>
        <authorList>
            <person name="Morin E."/>
            <person name="San Clemente H."/>
            <person name="Chen E.C.H."/>
            <person name="De La Providencia I."/>
            <person name="Hainaut M."/>
            <person name="Kuo A."/>
            <person name="Kohler A."/>
            <person name="Murat C."/>
            <person name="Tang N."/>
            <person name="Roy S."/>
            <person name="Loubradou J."/>
            <person name="Henrissat B."/>
            <person name="Grigoriev I.V."/>
            <person name="Corradi N."/>
            <person name="Roux C."/>
            <person name="Martin F.M."/>
        </authorList>
    </citation>
    <scope>NUCLEOTIDE SEQUENCE [LARGE SCALE GENOMIC DNA]</scope>
    <source>
        <strain evidence="1 2">DAOM 194757</strain>
    </source>
</reference>
<gene>
    <name evidence="1" type="ORF">C2G38_2026467</name>
</gene>
<evidence type="ECO:0000313" key="1">
    <source>
        <dbReference type="EMBL" id="RIB30872.1"/>
    </source>
</evidence>
<accession>A0A397W9Q4</accession>
<comment type="caution">
    <text evidence="1">The sequence shown here is derived from an EMBL/GenBank/DDBJ whole genome shotgun (WGS) entry which is preliminary data.</text>
</comment>
<protein>
    <submittedName>
        <fullName evidence="1">Uncharacterized protein</fullName>
    </submittedName>
</protein>
<sequence>MMKKMYNEEFKDCCEMNELVKGVLKVFMEDDTLNNVVIERRKTKIDENNIPGGRAEKHYDETTVDEKESKKDFDLARIDKNLIDEIGENDNRLNDGNVEIKETAIDECDIPEKGNNGDKAPNSRTKSIVLDELLACDLESVMKTEEDGKDRLYIRNKVDKLEYNRVKGEGIESKNDDIDEITKHVENDHVDDK</sequence>
<keyword evidence="2" id="KW-1185">Reference proteome</keyword>
<dbReference type="EMBL" id="QKWP01000003">
    <property type="protein sequence ID" value="RIB30872.1"/>
    <property type="molecule type" value="Genomic_DNA"/>
</dbReference>
<dbReference type="AlphaFoldDB" id="A0A397W9Q4"/>